<reference evidence="1 2" key="1">
    <citation type="submission" date="2019-06" db="EMBL/GenBank/DDBJ databases">
        <title>Draft genomes of female and male turbot (Scophthalmus maximus).</title>
        <authorList>
            <person name="Xu H."/>
            <person name="Xu X.-W."/>
            <person name="Shao C."/>
            <person name="Chen S."/>
        </authorList>
    </citation>
    <scope>NUCLEOTIDE SEQUENCE [LARGE SCALE GENOMIC DNA]</scope>
    <source>
        <strain evidence="1">Ysfricsl-2016a</strain>
        <tissue evidence="1">Blood</tissue>
    </source>
</reference>
<proteinExistence type="predicted"/>
<gene>
    <name evidence="1" type="ORF">F2P81_014084</name>
</gene>
<sequence>MASVRPDQIQGLQANCSDMSDMLMPVVATSLSLLGERLGTLTGRRFAKDKRIQALNSSQYNIHCQLTLSLHYRGHSPYPALPPLNGQMCKRGTTPVQLLPTRDSGNAFNIGPAAPSDIAFDQNSMSVIIHITGVTLPRSHTLSSMEMAAVRSKI</sequence>
<accession>A0A6A4SPF0</accession>
<dbReference type="EMBL" id="VEVO01000012">
    <property type="protein sequence ID" value="KAF0034018.1"/>
    <property type="molecule type" value="Genomic_DNA"/>
</dbReference>
<comment type="caution">
    <text evidence="1">The sequence shown here is derived from an EMBL/GenBank/DDBJ whole genome shotgun (WGS) entry which is preliminary data.</text>
</comment>
<dbReference type="AlphaFoldDB" id="A0A6A4SPF0"/>
<dbReference type="Proteomes" id="UP000438429">
    <property type="component" value="Unassembled WGS sequence"/>
</dbReference>
<protein>
    <submittedName>
        <fullName evidence="1">Uncharacterized protein</fullName>
    </submittedName>
</protein>
<organism evidence="1 2">
    <name type="scientific">Scophthalmus maximus</name>
    <name type="common">Turbot</name>
    <name type="synonym">Psetta maxima</name>
    <dbReference type="NCBI Taxonomy" id="52904"/>
    <lineage>
        <taxon>Eukaryota</taxon>
        <taxon>Metazoa</taxon>
        <taxon>Chordata</taxon>
        <taxon>Craniata</taxon>
        <taxon>Vertebrata</taxon>
        <taxon>Euteleostomi</taxon>
        <taxon>Actinopterygii</taxon>
        <taxon>Neopterygii</taxon>
        <taxon>Teleostei</taxon>
        <taxon>Neoteleostei</taxon>
        <taxon>Acanthomorphata</taxon>
        <taxon>Carangaria</taxon>
        <taxon>Pleuronectiformes</taxon>
        <taxon>Pleuronectoidei</taxon>
        <taxon>Scophthalmidae</taxon>
        <taxon>Scophthalmus</taxon>
    </lineage>
</organism>
<evidence type="ECO:0000313" key="1">
    <source>
        <dbReference type="EMBL" id="KAF0034018.1"/>
    </source>
</evidence>
<evidence type="ECO:0000313" key="2">
    <source>
        <dbReference type="Proteomes" id="UP000438429"/>
    </source>
</evidence>
<name>A0A6A4SPF0_SCOMX</name>